<dbReference type="GO" id="GO:0070008">
    <property type="term" value="F:serine-type exopeptidase activity"/>
    <property type="evidence" value="ECO:0007669"/>
    <property type="project" value="InterPro"/>
</dbReference>
<protein>
    <submittedName>
        <fullName evidence="7">Secreted protein</fullName>
    </submittedName>
</protein>
<organism evidence="7">
    <name type="scientific">Achlya hypogyna</name>
    <name type="common">Oomycete</name>
    <name type="synonym">Protoachlya hypogyna</name>
    <dbReference type="NCBI Taxonomy" id="1202772"/>
    <lineage>
        <taxon>Eukaryota</taxon>
        <taxon>Sar</taxon>
        <taxon>Stramenopiles</taxon>
        <taxon>Oomycota</taxon>
        <taxon>Saprolegniomycetes</taxon>
        <taxon>Saprolegniales</taxon>
        <taxon>Achlyaceae</taxon>
        <taxon>Achlya</taxon>
    </lineage>
</organism>
<sequence length="498" mass="54531">MVRLLIAAAAATLTALTADAAHPLFVKHNTILKNLERVERDNHLEATTVDIPDQWFSQQILDHSHDNCGAPTFWKQRYHVNDKFYKGPGAPVFLYIHGENVAEPGYITSNGMFIVAEAKKYGALLVALEHRFYGKSQPTSDMSTANLKYHTSDQALADLANFQDFFISANNISTTSPWVAFGGSYPGMLAGWLKYKYPTKFAGAVASSAPIDVKADFFEYMNVVTSGLEAIGGAACTSTLRDGLKAFHALVASSKPEDLATLNKLFNPCTPIQTDLDRMDIEANIMGAYQGFAQDNDWDSFVLQQACAALTAKDGLSPLEKVAKINARSFTATSNCTNSNYENDWVTSVSDVTTDTVNINRQWTFQTCNEFGFGQTAAKSTGPFSELKYVTADRVYYQMCKDVFGITNEDALIAAKRAEFHGLDIDVENVIWPGGTIDPWHALGFTNTSQPKNPKSKVVFIDGTSHCGDMNSPQPSDSPALQRAHQQIDAAIASYIGK</sequence>
<evidence type="ECO:0000256" key="3">
    <source>
        <dbReference type="ARBA" id="ARBA00022729"/>
    </source>
</evidence>
<reference evidence="7" key="1">
    <citation type="journal article" date="2014" name="Genome Biol. Evol.">
        <title>The secreted proteins of Achlya hypogyna and Thraustotheca clavata identify the ancestral oomycete secretome and reveal gene acquisitions by horizontal gene transfer.</title>
        <authorList>
            <person name="Misner I."/>
            <person name="Blouin N."/>
            <person name="Leonard G."/>
            <person name="Richards T.A."/>
            <person name="Lane C.E."/>
        </authorList>
    </citation>
    <scope>NUCLEOTIDE SEQUENCE</scope>
    <source>
        <strain evidence="7">ATCC 48635</strain>
    </source>
</reference>
<evidence type="ECO:0000256" key="2">
    <source>
        <dbReference type="ARBA" id="ARBA00022670"/>
    </source>
</evidence>
<dbReference type="GO" id="GO:0006508">
    <property type="term" value="P:proteolysis"/>
    <property type="evidence" value="ECO:0007669"/>
    <property type="project" value="UniProtKB-KW"/>
</dbReference>
<dbReference type="GO" id="GO:0008239">
    <property type="term" value="F:dipeptidyl-peptidase activity"/>
    <property type="evidence" value="ECO:0007669"/>
    <property type="project" value="TreeGrafter"/>
</dbReference>
<dbReference type="InterPro" id="IPR029058">
    <property type="entry name" value="AB_hydrolase_fold"/>
</dbReference>
<dbReference type="EMBL" id="KM038392">
    <property type="protein sequence ID" value="AIG55853.1"/>
    <property type="molecule type" value="Genomic_DNA"/>
</dbReference>
<dbReference type="AlphaFoldDB" id="A0A0A7CN02"/>
<keyword evidence="4" id="KW-0378">Hydrolase</keyword>
<keyword evidence="2" id="KW-0645">Protease</keyword>
<dbReference type="InterPro" id="IPR008758">
    <property type="entry name" value="Peptidase_S28"/>
</dbReference>
<evidence type="ECO:0000313" key="7">
    <source>
        <dbReference type="EMBL" id="AIG55853.1"/>
    </source>
</evidence>
<name>A0A0A7CN02_ACHHY</name>
<dbReference type="Gene3D" id="1.20.120.980">
    <property type="entry name" value="Serine carboxypeptidase S28, SKS domain"/>
    <property type="match status" value="1"/>
</dbReference>
<dbReference type="PANTHER" id="PTHR11010:SF117">
    <property type="entry name" value="SERINE PROTEASE 16"/>
    <property type="match status" value="1"/>
</dbReference>
<proteinExistence type="inferred from homology"/>
<evidence type="ECO:0000256" key="6">
    <source>
        <dbReference type="SAM" id="SignalP"/>
    </source>
</evidence>
<dbReference type="Gene3D" id="3.40.50.1820">
    <property type="entry name" value="alpha/beta hydrolase"/>
    <property type="match status" value="1"/>
</dbReference>
<evidence type="ECO:0000256" key="4">
    <source>
        <dbReference type="ARBA" id="ARBA00022801"/>
    </source>
</evidence>
<dbReference type="PANTHER" id="PTHR11010">
    <property type="entry name" value="PROTEASE S28 PRO-X CARBOXYPEPTIDASE-RELATED"/>
    <property type="match status" value="1"/>
</dbReference>
<comment type="similarity">
    <text evidence="1">Belongs to the peptidase S28 family.</text>
</comment>
<feature type="signal peptide" evidence="6">
    <location>
        <begin position="1"/>
        <end position="20"/>
    </location>
</feature>
<evidence type="ECO:0000256" key="1">
    <source>
        <dbReference type="ARBA" id="ARBA00011079"/>
    </source>
</evidence>
<accession>A0A0A7CN02</accession>
<keyword evidence="5" id="KW-0325">Glycoprotein</keyword>
<dbReference type="SUPFAM" id="SSF53474">
    <property type="entry name" value="alpha/beta-Hydrolases"/>
    <property type="match status" value="1"/>
</dbReference>
<evidence type="ECO:0000256" key="5">
    <source>
        <dbReference type="ARBA" id="ARBA00023180"/>
    </source>
</evidence>
<dbReference type="InterPro" id="IPR042269">
    <property type="entry name" value="Ser_carbopepase_S28_SKS"/>
</dbReference>
<dbReference type="Pfam" id="PF05577">
    <property type="entry name" value="Peptidase_S28"/>
    <property type="match status" value="1"/>
</dbReference>
<feature type="chain" id="PRO_5002037032" evidence="6">
    <location>
        <begin position="21"/>
        <end position="498"/>
    </location>
</feature>
<keyword evidence="3 6" id="KW-0732">Signal</keyword>